<dbReference type="EMBL" id="UPSH01000001">
    <property type="protein sequence ID" value="VBB18036.1"/>
    <property type="molecule type" value="Genomic_DNA"/>
</dbReference>
<evidence type="ECO:0000313" key="2">
    <source>
        <dbReference type="EMBL" id="VBB18036.1"/>
    </source>
</evidence>
<comment type="caution">
    <text evidence="2">The sequence shown here is derived from an EMBL/GenBank/DDBJ whole genome shotgun (WGS) entry which is preliminary data.</text>
</comment>
<gene>
    <name evidence="2" type="ORF">YASMINEVIRUS_499</name>
</gene>
<evidence type="ECO:0000313" key="3">
    <source>
        <dbReference type="Proteomes" id="UP000594342"/>
    </source>
</evidence>
<sequence>MVTHYKSNTTASRENIVYKVYIYLMYEHISLFCKGSHSTATDQLIDSRPTDVYDDHYSQHLLDVYSILHTYAGTTVAFALRLLFGGVWTMILTFLLLIGFELFENTPFAILRGNNAIYNKDNDGYILDQKTGTRMVMKNKKDGKDYSIKLTGTTTTLYLVSDPSVSINVLLRDYISYGVTLYRGDSWLNFIGDVLCGTVSAGAFLLLCRIHPIFGFALHFVLTIVVAKFVPHVLANIYDVFIKLIKCKEL</sequence>
<feature type="transmembrane region" description="Helical" evidence="1">
    <location>
        <begin position="187"/>
        <end position="207"/>
    </location>
</feature>
<evidence type="ECO:0000256" key="1">
    <source>
        <dbReference type="SAM" id="Phobius"/>
    </source>
</evidence>
<organism evidence="2 3">
    <name type="scientific">Yasminevirus sp. GU-2018</name>
    <dbReference type="NCBI Taxonomy" id="2420051"/>
    <lineage>
        <taxon>Viruses</taxon>
        <taxon>Varidnaviria</taxon>
        <taxon>Bamfordvirae</taxon>
        <taxon>Nucleocytoviricota</taxon>
        <taxon>Megaviricetes</taxon>
        <taxon>Imitervirales</taxon>
        <taxon>Mimiviridae</taxon>
        <taxon>Klosneuvirinae</taxon>
        <taxon>Yasminevirus</taxon>
        <taxon>Yasminevirus saudimassiliense</taxon>
    </lineage>
</organism>
<proteinExistence type="predicted"/>
<keyword evidence="1" id="KW-0472">Membrane</keyword>
<feature type="transmembrane region" description="Helical" evidence="1">
    <location>
        <begin position="213"/>
        <end position="238"/>
    </location>
</feature>
<keyword evidence="1" id="KW-1133">Transmembrane helix</keyword>
<keyword evidence="3" id="KW-1185">Reference proteome</keyword>
<reference evidence="2 3" key="1">
    <citation type="submission" date="2018-10" db="EMBL/GenBank/DDBJ databases">
        <authorList>
            <consortium name="IHU Genomes"/>
        </authorList>
    </citation>
    <scope>NUCLEOTIDE SEQUENCE [LARGE SCALE GENOMIC DNA]</scope>
    <source>
        <strain evidence="2 3">A1</strain>
    </source>
</reference>
<accession>A0A5K0UAB6</accession>
<keyword evidence="1" id="KW-0812">Transmembrane</keyword>
<name>A0A5K0UAB6_9VIRU</name>
<dbReference type="Proteomes" id="UP000594342">
    <property type="component" value="Unassembled WGS sequence"/>
</dbReference>
<protein>
    <submittedName>
        <fullName evidence="2">Uncharacterized protein</fullName>
    </submittedName>
</protein>
<feature type="transmembrane region" description="Helical" evidence="1">
    <location>
        <begin position="78"/>
        <end position="103"/>
    </location>
</feature>